<organism evidence="2 3">
    <name type="scientific">Pontiella sulfatireligans</name>
    <dbReference type="NCBI Taxonomy" id="2750658"/>
    <lineage>
        <taxon>Bacteria</taxon>
        <taxon>Pseudomonadati</taxon>
        <taxon>Kiritimatiellota</taxon>
        <taxon>Kiritimatiellia</taxon>
        <taxon>Kiritimatiellales</taxon>
        <taxon>Pontiellaceae</taxon>
        <taxon>Pontiella</taxon>
    </lineage>
</organism>
<reference evidence="2 3" key="1">
    <citation type="submission" date="2019-04" db="EMBL/GenBank/DDBJ databases">
        <authorList>
            <person name="Van Vliet M D."/>
        </authorList>
    </citation>
    <scope>NUCLEOTIDE SEQUENCE [LARGE SCALE GENOMIC DNA]</scope>
    <source>
        <strain evidence="2 3">F21</strain>
    </source>
</reference>
<dbReference type="SUPFAM" id="SSF103473">
    <property type="entry name" value="MFS general substrate transporter"/>
    <property type="match status" value="1"/>
</dbReference>
<keyword evidence="3" id="KW-1185">Reference proteome</keyword>
<keyword evidence="1" id="KW-1133">Transmembrane helix</keyword>
<dbReference type="InterPro" id="IPR036259">
    <property type="entry name" value="MFS_trans_sf"/>
</dbReference>
<feature type="transmembrane region" description="Helical" evidence="1">
    <location>
        <begin position="46"/>
        <end position="62"/>
    </location>
</feature>
<accession>A0A6C2UII9</accession>
<dbReference type="Proteomes" id="UP000346198">
    <property type="component" value="Unassembled WGS sequence"/>
</dbReference>
<gene>
    <name evidence="2" type="ORF">SCARR_01988</name>
</gene>
<keyword evidence="1" id="KW-0812">Transmembrane</keyword>
<protein>
    <submittedName>
        <fullName evidence="2">Uncharacterized protein</fullName>
    </submittedName>
</protein>
<evidence type="ECO:0000256" key="1">
    <source>
        <dbReference type="SAM" id="Phobius"/>
    </source>
</evidence>
<name>A0A6C2UII9_9BACT</name>
<keyword evidence="1" id="KW-0472">Membrane</keyword>
<proteinExistence type="predicted"/>
<dbReference type="RefSeq" id="WP_136061388.1">
    <property type="nucleotide sequence ID" value="NZ_CAAHFH010000001.1"/>
</dbReference>
<sequence length="72" mass="7974">MIHDLNSDRPSFANGLYMTLNFAASSIVALLVGVSSDRYGFIKNHQITAALSLCAIPLTFFIKDQLQKRNSQ</sequence>
<dbReference type="EMBL" id="CAAHFH010000001">
    <property type="protein sequence ID" value="VGO19928.1"/>
    <property type="molecule type" value="Genomic_DNA"/>
</dbReference>
<dbReference type="AlphaFoldDB" id="A0A6C2UII9"/>
<evidence type="ECO:0000313" key="2">
    <source>
        <dbReference type="EMBL" id="VGO19928.1"/>
    </source>
</evidence>
<feature type="transmembrane region" description="Helical" evidence="1">
    <location>
        <begin position="12"/>
        <end position="34"/>
    </location>
</feature>
<evidence type="ECO:0000313" key="3">
    <source>
        <dbReference type="Proteomes" id="UP000346198"/>
    </source>
</evidence>